<evidence type="ECO:0000313" key="2">
    <source>
        <dbReference type="EMBL" id="SFL58736.1"/>
    </source>
</evidence>
<dbReference type="Proteomes" id="UP000198861">
    <property type="component" value="Unassembled WGS sequence"/>
</dbReference>
<evidence type="ECO:0000313" key="1">
    <source>
        <dbReference type="EMBL" id="SFB64743.1"/>
    </source>
</evidence>
<reference evidence="2 4" key="2">
    <citation type="submission" date="2016-10" db="EMBL/GenBank/DDBJ databases">
        <authorList>
            <person name="de Groot N.N."/>
        </authorList>
    </citation>
    <scope>NUCLEOTIDE SEQUENCE [LARGE SCALE GENOMIC DNA]</scope>
    <source>
        <strain evidence="2 4">DSM 381</strain>
    </source>
</reference>
<dbReference type="Proteomes" id="UP000199579">
    <property type="component" value="Unassembled WGS sequence"/>
</dbReference>
<sequence length="164" mass="17652">MGEVINLEERRNGNLQPIELGLESQIAGLLRVMGDGVELEQDEIGWRIVPHEDGGQINVPGHRFLDAYGDKSFASLGDVVSAALEIVDYCSGSAARLAVRAMDDHDDLLLDLEFIVSLSHGATDDSATDILGRIVRVARDACVKGARNKARFENPNAPDQDAAG</sequence>
<evidence type="ECO:0000313" key="4">
    <source>
        <dbReference type="Proteomes" id="UP000199579"/>
    </source>
</evidence>
<dbReference type="EMBL" id="FOSX01000179">
    <property type="protein sequence ID" value="SFL58736.1"/>
    <property type="molecule type" value="Genomic_DNA"/>
</dbReference>
<dbReference type="RefSeq" id="WP_090944840.1">
    <property type="nucleotide sequence ID" value="NZ_FOKJ01000168.1"/>
</dbReference>
<gene>
    <name evidence="1" type="ORF">SAMN04244571_04717</name>
    <name evidence="2" type="ORF">SAMN04244574_04713</name>
</gene>
<name>A0A1I4IY87_9GAMM</name>
<organism evidence="2 4">
    <name type="scientific">Azotobacter beijerinckii</name>
    <dbReference type="NCBI Taxonomy" id="170623"/>
    <lineage>
        <taxon>Bacteria</taxon>
        <taxon>Pseudomonadati</taxon>
        <taxon>Pseudomonadota</taxon>
        <taxon>Gammaproteobacteria</taxon>
        <taxon>Pseudomonadales</taxon>
        <taxon>Pseudomonadaceae</taxon>
        <taxon>Azotobacter</taxon>
    </lineage>
</organism>
<protein>
    <submittedName>
        <fullName evidence="2">Uncharacterized protein</fullName>
    </submittedName>
</protein>
<evidence type="ECO:0000313" key="3">
    <source>
        <dbReference type="Proteomes" id="UP000198861"/>
    </source>
</evidence>
<dbReference type="AlphaFoldDB" id="A0A1I4IY87"/>
<accession>A0A1I4IY87</accession>
<reference evidence="1 3" key="1">
    <citation type="submission" date="2016-10" db="EMBL/GenBank/DDBJ databases">
        <authorList>
            <person name="Varghese N."/>
            <person name="Submissions S."/>
        </authorList>
    </citation>
    <scope>NUCLEOTIDE SEQUENCE [LARGE SCALE GENOMIC DNA]</scope>
    <source>
        <strain evidence="1 3">DSM 282</strain>
    </source>
</reference>
<keyword evidence="3" id="KW-1185">Reference proteome</keyword>
<dbReference type="EMBL" id="FOKJ01000168">
    <property type="protein sequence ID" value="SFB64743.1"/>
    <property type="molecule type" value="Genomic_DNA"/>
</dbReference>
<proteinExistence type="predicted"/>